<comment type="similarity">
    <text evidence="1">Belongs to the bacterial solute-binding protein 3 family.</text>
</comment>
<protein>
    <submittedName>
        <fullName evidence="4">Bacterial extracellular solute-binding family protein</fullName>
    </submittedName>
</protein>
<dbReference type="SUPFAM" id="SSF53850">
    <property type="entry name" value="Periplasmic binding protein-like II"/>
    <property type="match status" value="1"/>
</dbReference>
<keyword evidence="5" id="KW-1185">Reference proteome</keyword>
<sequence>MRPFIVIILLICQLLHAEIYTVGTEKRHPPYNFIDDKNQVYGMDIDILSAIAEAENFELSYVISNRNTLLTQWENQGIHIIIDGISSTDIQNSPYLSSSNPYLYSQDCVFARSPEKLNNWQNGTILMQVSDNIINKLLSQKIVTDKTQFITNEPSPFLNLKKLATGSGDSMIGDCFSLKYLTQHGVLRALKFYSKPLEITADNDSSFLVIAVDNRVDGLLEKINRGLATIQSSGELSKIVDKWLE</sequence>
<dbReference type="PANTHER" id="PTHR35936">
    <property type="entry name" value="MEMBRANE-BOUND LYTIC MUREIN TRANSGLYCOSYLASE F"/>
    <property type="match status" value="1"/>
</dbReference>
<evidence type="ECO:0000256" key="1">
    <source>
        <dbReference type="ARBA" id="ARBA00010333"/>
    </source>
</evidence>
<dbReference type="InterPro" id="IPR001638">
    <property type="entry name" value="Solute-binding_3/MltF_N"/>
</dbReference>
<dbReference type="SMART" id="SM00062">
    <property type="entry name" value="PBPb"/>
    <property type="match status" value="1"/>
</dbReference>
<dbReference type="CDD" id="cd13704">
    <property type="entry name" value="PBP2_HisK"/>
    <property type="match status" value="1"/>
</dbReference>
<dbReference type="STRING" id="246195.DNO_1345"/>
<reference evidence="4 5" key="1">
    <citation type="journal article" date="2007" name="Nat. Biotechnol.">
        <title>Genome sequence and identification of candidate vaccine antigens from the animal pathogen Dichelobacter nodosus.</title>
        <authorList>
            <person name="Myers G.S."/>
            <person name="Parker D."/>
            <person name="Al-Hasani K."/>
            <person name="Kennan R.M."/>
            <person name="Seemann T."/>
            <person name="Ren Q."/>
            <person name="Badger J.H."/>
            <person name="Selengut J.D."/>
            <person name="Deboy R.T."/>
            <person name="Tettelin H."/>
            <person name="Boyce J.D."/>
            <person name="McCarl V.P."/>
            <person name="Han X."/>
            <person name="Nelson W.C."/>
            <person name="Madupu R."/>
            <person name="Mohamoud Y."/>
            <person name="Holley T."/>
            <person name="Fedorova N."/>
            <person name="Khouri H."/>
            <person name="Bottomley S.P."/>
            <person name="Whittington R.J."/>
            <person name="Adler B."/>
            <person name="Songer J.G."/>
            <person name="Rood J.I."/>
            <person name="Paulsen I.T."/>
        </authorList>
    </citation>
    <scope>NUCLEOTIDE SEQUENCE [LARGE SCALE GENOMIC DNA]</scope>
    <source>
        <strain evidence="4 5">VCS1703A</strain>
    </source>
</reference>
<dbReference type="EMBL" id="CP000513">
    <property type="protein sequence ID" value="ABQ13141.1"/>
    <property type="molecule type" value="Genomic_DNA"/>
</dbReference>
<proteinExistence type="inferred from homology"/>
<dbReference type="KEGG" id="dno:DNO_1345"/>
<evidence type="ECO:0000313" key="4">
    <source>
        <dbReference type="EMBL" id="ABQ13141.1"/>
    </source>
</evidence>
<gene>
    <name evidence="4" type="ordered locus">DNO_1345</name>
</gene>
<keyword evidence="2" id="KW-0732">Signal</keyword>
<organism evidence="4 5">
    <name type="scientific">Dichelobacter nodosus (strain VCS1703A)</name>
    <dbReference type="NCBI Taxonomy" id="246195"/>
    <lineage>
        <taxon>Bacteria</taxon>
        <taxon>Pseudomonadati</taxon>
        <taxon>Pseudomonadota</taxon>
        <taxon>Gammaproteobacteria</taxon>
        <taxon>Cardiobacteriales</taxon>
        <taxon>Cardiobacteriaceae</taxon>
        <taxon>Dichelobacter</taxon>
    </lineage>
</organism>
<dbReference type="HOGENOM" id="CLU_1118791_0_0_6"/>
<dbReference type="Gene3D" id="3.40.190.10">
    <property type="entry name" value="Periplasmic binding protein-like II"/>
    <property type="match status" value="2"/>
</dbReference>
<dbReference type="OrthoDB" id="9768183at2"/>
<dbReference type="Proteomes" id="UP000000248">
    <property type="component" value="Chromosome"/>
</dbReference>
<dbReference type="Pfam" id="PF00497">
    <property type="entry name" value="SBP_bac_3"/>
    <property type="match status" value="1"/>
</dbReference>
<evidence type="ECO:0000256" key="2">
    <source>
        <dbReference type="ARBA" id="ARBA00022729"/>
    </source>
</evidence>
<evidence type="ECO:0000313" key="5">
    <source>
        <dbReference type="Proteomes" id="UP000000248"/>
    </source>
</evidence>
<dbReference type="eggNOG" id="COG0834">
    <property type="taxonomic scope" value="Bacteria"/>
</dbReference>
<name>A5EX23_DICNV</name>
<evidence type="ECO:0000259" key="3">
    <source>
        <dbReference type="SMART" id="SM00062"/>
    </source>
</evidence>
<accession>A5EX23</accession>
<feature type="domain" description="Solute-binding protein family 3/N-terminal" evidence="3">
    <location>
        <begin position="19"/>
        <end position="245"/>
    </location>
</feature>
<dbReference type="AlphaFoldDB" id="A5EX23"/>
<dbReference type="RefSeq" id="WP_012031629.1">
    <property type="nucleotide sequence ID" value="NC_009446.1"/>
</dbReference>